<dbReference type="InterPro" id="IPR016084">
    <property type="entry name" value="Haem_Oase-like_multi-hlx"/>
</dbReference>
<dbReference type="Gramene" id="PNW84734">
    <property type="protein sequence ID" value="PNW84734"/>
    <property type="gene ID" value="CHLRE_03g156500v5"/>
</dbReference>
<evidence type="ECO:0000256" key="1">
    <source>
        <dbReference type="SAM" id="MobiDB-lite"/>
    </source>
</evidence>
<sequence>MLQKPCHHLASRRGAGATRLAIVAAAAKTAGKGFGNKPVQQEDARKPGGDKRVARDAASGASKARPVRPEEAARGKLDYVQVADWGDGNRSKLGELKMVSHVTTYEGSAAAAAAAAALAGATAGQGAADPAGGGGAGAAAGAGVDTRPFHTQLAHQLQMAEARGALAVAGPPPPPVSQWSWREGRYRQYLSDLAEVHAALESAVEEATAAVASTSGRGGAGEGSSAAVEALQSPHAALAHLRPGRLGLERAAALRRDLAALIATAQQAPEAVAAAAADRPGSGSSSGSSGAGASLPSAAAAHGKGKAAMEAAAGAGTAVAVAAAPRPSGPMARSYGQLLSRLGRVAAAGETEQERQAAALRLLAHAAVLHLVGQAAGTALGATAAERLGLLQRRAAAAYHEYPEQVKDPRITLAAALDAAGSHLSSRPEWVQAVFEEVSGAMTKTSLLLTALAHKD</sequence>
<organism evidence="2 3">
    <name type="scientific">Chlamydomonas reinhardtii</name>
    <name type="common">Chlamydomonas smithii</name>
    <dbReference type="NCBI Taxonomy" id="3055"/>
    <lineage>
        <taxon>Eukaryota</taxon>
        <taxon>Viridiplantae</taxon>
        <taxon>Chlorophyta</taxon>
        <taxon>core chlorophytes</taxon>
        <taxon>Chlorophyceae</taxon>
        <taxon>CS clade</taxon>
        <taxon>Chlamydomonadales</taxon>
        <taxon>Chlamydomonadaceae</taxon>
        <taxon>Chlamydomonas</taxon>
    </lineage>
</organism>
<dbReference type="Proteomes" id="UP000006906">
    <property type="component" value="Chromosome 3"/>
</dbReference>
<accession>A0A2K3DW28</accession>
<evidence type="ECO:0000313" key="2">
    <source>
        <dbReference type="EMBL" id="PNW84734.1"/>
    </source>
</evidence>
<feature type="compositionally biased region" description="Basic and acidic residues" evidence="1">
    <location>
        <begin position="40"/>
        <end position="55"/>
    </location>
</feature>
<feature type="region of interest" description="Disordered" evidence="1">
    <location>
        <begin position="30"/>
        <end position="72"/>
    </location>
</feature>
<dbReference type="ExpressionAtlas" id="A0A2K3DW28">
    <property type="expression patterns" value="baseline and differential"/>
</dbReference>
<protein>
    <submittedName>
        <fullName evidence="2">Uncharacterized protein</fullName>
    </submittedName>
</protein>
<keyword evidence="3" id="KW-1185">Reference proteome</keyword>
<dbReference type="Gene3D" id="1.20.910.10">
    <property type="entry name" value="Heme oxygenase-like"/>
    <property type="match status" value="1"/>
</dbReference>
<dbReference type="EMBL" id="CM008964">
    <property type="protein sequence ID" value="PNW84734.1"/>
    <property type="molecule type" value="Genomic_DNA"/>
</dbReference>
<evidence type="ECO:0000313" key="3">
    <source>
        <dbReference type="Proteomes" id="UP000006906"/>
    </source>
</evidence>
<dbReference type="OrthoDB" id="15304at2759"/>
<gene>
    <name evidence="2" type="ORF">CHLRE_03g156500v5</name>
</gene>
<dbReference type="AlphaFoldDB" id="A0A2K3DW28"/>
<name>A0A2K3DW28_CHLRE</name>
<dbReference type="RefSeq" id="XP_042925738.1">
    <property type="nucleotide sequence ID" value="XM_043060609.1"/>
</dbReference>
<feature type="region of interest" description="Disordered" evidence="1">
    <location>
        <begin position="273"/>
        <end position="297"/>
    </location>
</feature>
<proteinExistence type="predicted"/>
<reference evidence="2 3" key="1">
    <citation type="journal article" date="2007" name="Science">
        <title>The Chlamydomonas genome reveals the evolution of key animal and plant functions.</title>
        <authorList>
            <person name="Merchant S.S."/>
            <person name="Prochnik S.E."/>
            <person name="Vallon O."/>
            <person name="Harris E.H."/>
            <person name="Karpowicz S.J."/>
            <person name="Witman G.B."/>
            <person name="Terry A."/>
            <person name="Salamov A."/>
            <person name="Fritz-Laylin L.K."/>
            <person name="Marechal-Drouard L."/>
            <person name="Marshall W.F."/>
            <person name="Qu L.H."/>
            <person name="Nelson D.R."/>
            <person name="Sanderfoot A.A."/>
            <person name="Spalding M.H."/>
            <person name="Kapitonov V.V."/>
            <person name="Ren Q."/>
            <person name="Ferris P."/>
            <person name="Lindquist E."/>
            <person name="Shapiro H."/>
            <person name="Lucas S.M."/>
            <person name="Grimwood J."/>
            <person name="Schmutz J."/>
            <person name="Cardol P."/>
            <person name="Cerutti H."/>
            <person name="Chanfreau G."/>
            <person name="Chen C.L."/>
            <person name="Cognat V."/>
            <person name="Croft M.T."/>
            <person name="Dent R."/>
            <person name="Dutcher S."/>
            <person name="Fernandez E."/>
            <person name="Fukuzawa H."/>
            <person name="Gonzalez-Ballester D."/>
            <person name="Gonzalez-Halphen D."/>
            <person name="Hallmann A."/>
            <person name="Hanikenne M."/>
            <person name="Hippler M."/>
            <person name="Inwood W."/>
            <person name="Jabbari K."/>
            <person name="Kalanon M."/>
            <person name="Kuras R."/>
            <person name="Lefebvre P.A."/>
            <person name="Lemaire S.D."/>
            <person name="Lobanov A.V."/>
            <person name="Lohr M."/>
            <person name="Manuell A."/>
            <person name="Meier I."/>
            <person name="Mets L."/>
            <person name="Mittag M."/>
            <person name="Mittelmeier T."/>
            <person name="Moroney J.V."/>
            <person name="Moseley J."/>
            <person name="Napoli C."/>
            <person name="Nedelcu A.M."/>
            <person name="Niyogi K."/>
            <person name="Novoselov S.V."/>
            <person name="Paulsen I.T."/>
            <person name="Pazour G."/>
            <person name="Purton S."/>
            <person name="Ral J.P."/>
            <person name="Riano-Pachon D.M."/>
            <person name="Riekhof W."/>
            <person name="Rymarquis L."/>
            <person name="Schroda M."/>
            <person name="Stern D."/>
            <person name="Umen J."/>
            <person name="Willows R."/>
            <person name="Wilson N."/>
            <person name="Zimmer S.L."/>
            <person name="Allmer J."/>
            <person name="Balk J."/>
            <person name="Bisova K."/>
            <person name="Chen C.J."/>
            <person name="Elias M."/>
            <person name="Gendler K."/>
            <person name="Hauser C."/>
            <person name="Lamb M.R."/>
            <person name="Ledford H."/>
            <person name="Long J.C."/>
            <person name="Minagawa J."/>
            <person name="Page M.D."/>
            <person name="Pan J."/>
            <person name="Pootakham W."/>
            <person name="Roje S."/>
            <person name="Rose A."/>
            <person name="Stahlberg E."/>
            <person name="Terauchi A.M."/>
            <person name="Yang P."/>
            <person name="Ball S."/>
            <person name="Bowler C."/>
            <person name="Dieckmann C.L."/>
            <person name="Gladyshev V.N."/>
            <person name="Green P."/>
            <person name="Jorgensen R."/>
            <person name="Mayfield S."/>
            <person name="Mueller-Roeber B."/>
            <person name="Rajamani S."/>
            <person name="Sayre R.T."/>
            <person name="Brokstein P."/>
            <person name="Dubchak I."/>
            <person name="Goodstein D."/>
            <person name="Hornick L."/>
            <person name="Huang Y.W."/>
            <person name="Jhaveri J."/>
            <person name="Luo Y."/>
            <person name="Martinez D."/>
            <person name="Ngau W.C."/>
            <person name="Otillar B."/>
            <person name="Poliakov A."/>
            <person name="Porter A."/>
            <person name="Szajkowski L."/>
            <person name="Werner G."/>
            <person name="Zhou K."/>
            <person name="Grigoriev I.V."/>
            <person name="Rokhsar D.S."/>
            <person name="Grossman A.R."/>
        </authorList>
    </citation>
    <scope>NUCLEOTIDE SEQUENCE [LARGE SCALE GENOMIC DNA]</scope>
    <source>
        <strain evidence="3">CC-503</strain>
    </source>
</reference>
<dbReference type="SUPFAM" id="SSF48613">
    <property type="entry name" value="Heme oxygenase-like"/>
    <property type="match status" value="1"/>
</dbReference>
<dbReference type="GeneID" id="66052741"/>